<dbReference type="InterPro" id="IPR001075">
    <property type="entry name" value="NIF_FeS_clus_asmbl_NifU_C"/>
</dbReference>
<dbReference type="AlphaFoldDB" id="E6QTU8"/>
<accession>E6QTU8</accession>
<organism evidence="3">
    <name type="scientific">mine drainage metagenome</name>
    <dbReference type="NCBI Taxonomy" id="410659"/>
    <lineage>
        <taxon>unclassified sequences</taxon>
        <taxon>metagenomes</taxon>
        <taxon>ecological metagenomes</taxon>
    </lineage>
</organism>
<comment type="similarity">
    <text evidence="1">Belongs to the NifU family.</text>
</comment>
<protein>
    <submittedName>
        <fullName evidence="3">Nitrogen-fixing NifU-like (Modular protein)</fullName>
    </submittedName>
</protein>
<dbReference type="GO" id="GO:0051536">
    <property type="term" value="F:iron-sulfur cluster binding"/>
    <property type="evidence" value="ECO:0007669"/>
    <property type="project" value="InterPro"/>
</dbReference>
<dbReference type="EMBL" id="CABR01000100">
    <property type="protein sequence ID" value="CBI10670.1"/>
    <property type="molecule type" value="Genomic_DNA"/>
</dbReference>
<comment type="caution">
    <text evidence="3">The sequence shown here is derived from an EMBL/GenBank/DDBJ whole genome shotgun (WGS) entry which is preliminary data.</text>
</comment>
<evidence type="ECO:0000259" key="2">
    <source>
        <dbReference type="Pfam" id="PF01106"/>
    </source>
</evidence>
<dbReference type="GO" id="GO:0005506">
    <property type="term" value="F:iron ion binding"/>
    <property type="evidence" value="ECO:0007669"/>
    <property type="project" value="InterPro"/>
</dbReference>
<proteinExistence type="inferred from homology"/>
<feature type="domain" description="NIF system FeS cluster assembly NifU C-terminal" evidence="2">
    <location>
        <begin position="79"/>
        <end position="140"/>
    </location>
</feature>
<evidence type="ECO:0000256" key="1">
    <source>
        <dbReference type="ARBA" id="ARBA00006420"/>
    </source>
</evidence>
<dbReference type="PANTHER" id="PTHR11178:SF1">
    <property type="entry name" value="NFU1 IRON-SULFUR CLUSTER SCAFFOLD HOMOLOG, MITOCHONDRIAL"/>
    <property type="match status" value="1"/>
</dbReference>
<dbReference type="SUPFAM" id="SSF117916">
    <property type="entry name" value="Fe-S cluster assembly (FSCA) domain-like"/>
    <property type="match status" value="1"/>
</dbReference>
<dbReference type="Pfam" id="PF01106">
    <property type="entry name" value="NifU"/>
    <property type="match status" value="1"/>
</dbReference>
<sequence length="144" mass="16023">MTTTTPLRRFTADELCARDTELGVADEHWYNDDELDTLEQQNPLLAARIAQRQTKIARLQSRVAPGDAPPLTTEGLIIVLEEARSVLLRDGGDLELVDFSGTVVRVRLKGACTGCPNSVLDLKNVVETIVRRTYPQVTDVRNTY</sequence>
<dbReference type="GO" id="GO:0016226">
    <property type="term" value="P:iron-sulfur cluster assembly"/>
    <property type="evidence" value="ECO:0007669"/>
    <property type="project" value="InterPro"/>
</dbReference>
<name>E6QTU8_9ZZZZ</name>
<gene>
    <name evidence="3" type="ORF">CARN7_1464</name>
</gene>
<dbReference type="Gene3D" id="3.30.300.130">
    <property type="entry name" value="Fe-S cluster assembly (FSCA)"/>
    <property type="match status" value="1"/>
</dbReference>
<reference evidence="3" key="1">
    <citation type="submission" date="2009-10" db="EMBL/GenBank/DDBJ databases">
        <title>Diversity of trophic interactions inside an arsenic-rich microbial ecosystem.</title>
        <authorList>
            <person name="Bertin P.N."/>
            <person name="Heinrich-Salmeron A."/>
            <person name="Pelletier E."/>
            <person name="Goulhen-Chollet F."/>
            <person name="Arsene-Ploetze F."/>
            <person name="Gallien S."/>
            <person name="Calteau A."/>
            <person name="Vallenet D."/>
            <person name="Casiot C."/>
            <person name="Chane-Woon-Ming B."/>
            <person name="Giloteaux L."/>
            <person name="Barakat M."/>
            <person name="Bonnefoy V."/>
            <person name="Bruneel O."/>
            <person name="Chandler M."/>
            <person name="Cleiss J."/>
            <person name="Duran R."/>
            <person name="Elbaz-Poulichet F."/>
            <person name="Fonknechten N."/>
            <person name="Lauga B."/>
            <person name="Mornico D."/>
            <person name="Ortet P."/>
            <person name="Schaeffer C."/>
            <person name="Siguier P."/>
            <person name="Alexander Thil Smith A."/>
            <person name="Van Dorsselaer A."/>
            <person name="Weissenbach J."/>
            <person name="Medigue C."/>
            <person name="Le Paslier D."/>
        </authorList>
    </citation>
    <scope>NUCLEOTIDE SEQUENCE</scope>
</reference>
<dbReference type="InterPro" id="IPR034904">
    <property type="entry name" value="FSCA_dom_sf"/>
</dbReference>
<dbReference type="PANTHER" id="PTHR11178">
    <property type="entry name" value="IRON-SULFUR CLUSTER SCAFFOLD PROTEIN NFU-RELATED"/>
    <property type="match status" value="1"/>
</dbReference>
<evidence type="ECO:0000313" key="3">
    <source>
        <dbReference type="EMBL" id="CBI10670.1"/>
    </source>
</evidence>